<evidence type="ECO:0000313" key="2">
    <source>
        <dbReference type="Proteomes" id="UP000692954"/>
    </source>
</evidence>
<accession>A0A8S1QS38</accession>
<organism evidence="1 2">
    <name type="scientific">Paramecium sonneborni</name>
    <dbReference type="NCBI Taxonomy" id="65129"/>
    <lineage>
        <taxon>Eukaryota</taxon>
        <taxon>Sar</taxon>
        <taxon>Alveolata</taxon>
        <taxon>Ciliophora</taxon>
        <taxon>Intramacronucleata</taxon>
        <taxon>Oligohymenophorea</taxon>
        <taxon>Peniculida</taxon>
        <taxon>Parameciidae</taxon>
        <taxon>Paramecium</taxon>
    </lineage>
</organism>
<proteinExistence type="predicted"/>
<reference evidence="1" key="1">
    <citation type="submission" date="2021-01" db="EMBL/GenBank/DDBJ databases">
        <authorList>
            <consortium name="Genoscope - CEA"/>
            <person name="William W."/>
        </authorList>
    </citation>
    <scope>NUCLEOTIDE SEQUENCE</scope>
</reference>
<comment type="caution">
    <text evidence="1">The sequence shown here is derived from an EMBL/GenBank/DDBJ whole genome shotgun (WGS) entry which is preliminary data.</text>
</comment>
<keyword evidence="2" id="KW-1185">Reference proteome</keyword>
<dbReference type="Proteomes" id="UP000692954">
    <property type="component" value="Unassembled WGS sequence"/>
</dbReference>
<name>A0A8S1QS38_9CILI</name>
<dbReference type="AlphaFoldDB" id="A0A8S1QS38"/>
<gene>
    <name evidence="1" type="ORF">PSON_ATCC_30995.1.T1140110</name>
</gene>
<evidence type="ECO:0000313" key="1">
    <source>
        <dbReference type="EMBL" id="CAD8117614.1"/>
    </source>
</evidence>
<sequence length="90" mass="10716">MKIKIQNISLKYFWKRKVIEAFFQKLGKLLYFSFQEQIEQESSNQLAFRVIQINNQLKLSLFGSNVLKQIKDLLIAAIKQHQNHPIKCKH</sequence>
<protein>
    <submittedName>
        <fullName evidence="1">Uncharacterized protein</fullName>
    </submittedName>
</protein>
<dbReference type="EMBL" id="CAJJDN010000114">
    <property type="protein sequence ID" value="CAD8117614.1"/>
    <property type="molecule type" value="Genomic_DNA"/>
</dbReference>